<sequence>MPLTRTQLIQSSCTAWCQSGLSGHSSAPAMTPAQGVSLLTHCLLLISETPSKASPRLSLKPRTRKAVFHPVNGLVGNNRTTGVKHGCKSCRLCLDFRETQTALTLSS</sequence>
<evidence type="ECO:0000313" key="2">
    <source>
        <dbReference type="Proteomes" id="UP001460270"/>
    </source>
</evidence>
<gene>
    <name evidence="1" type="ORF">WMY93_006901</name>
</gene>
<dbReference type="EMBL" id="JBBPFD010000004">
    <property type="protein sequence ID" value="KAK7930506.1"/>
    <property type="molecule type" value="Genomic_DNA"/>
</dbReference>
<name>A0AAW0PXI6_9GOBI</name>
<dbReference type="Proteomes" id="UP001460270">
    <property type="component" value="Unassembled WGS sequence"/>
</dbReference>
<evidence type="ECO:0000313" key="1">
    <source>
        <dbReference type="EMBL" id="KAK7930506.1"/>
    </source>
</evidence>
<reference evidence="2" key="1">
    <citation type="submission" date="2024-04" db="EMBL/GenBank/DDBJ databases">
        <title>Salinicola lusitanus LLJ914,a marine bacterium isolated from the Okinawa Trough.</title>
        <authorList>
            <person name="Li J."/>
        </authorList>
    </citation>
    <scope>NUCLEOTIDE SEQUENCE [LARGE SCALE GENOMIC DNA]</scope>
</reference>
<accession>A0AAW0PXI6</accession>
<comment type="caution">
    <text evidence="1">The sequence shown here is derived from an EMBL/GenBank/DDBJ whole genome shotgun (WGS) entry which is preliminary data.</text>
</comment>
<organism evidence="1 2">
    <name type="scientific">Mugilogobius chulae</name>
    <name type="common">yellowstripe goby</name>
    <dbReference type="NCBI Taxonomy" id="88201"/>
    <lineage>
        <taxon>Eukaryota</taxon>
        <taxon>Metazoa</taxon>
        <taxon>Chordata</taxon>
        <taxon>Craniata</taxon>
        <taxon>Vertebrata</taxon>
        <taxon>Euteleostomi</taxon>
        <taxon>Actinopterygii</taxon>
        <taxon>Neopterygii</taxon>
        <taxon>Teleostei</taxon>
        <taxon>Neoteleostei</taxon>
        <taxon>Acanthomorphata</taxon>
        <taxon>Gobiaria</taxon>
        <taxon>Gobiiformes</taxon>
        <taxon>Gobioidei</taxon>
        <taxon>Gobiidae</taxon>
        <taxon>Gobionellinae</taxon>
        <taxon>Mugilogobius</taxon>
    </lineage>
</organism>
<protein>
    <submittedName>
        <fullName evidence="1">Uncharacterized protein</fullName>
    </submittedName>
</protein>
<proteinExistence type="predicted"/>
<dbReference type="AlphaFoldDB" id="A0AAW0PXI6"/>
<keyword evidence="2" id="KW-1185">Reference proteome</keyword>